<name>A0ABT6RKW2_9BACT</name>
<protein>
    <submittedName>
        <fullName evidence="2">Uncharacterized protein</fullName>
    </submittedName>
</protein>
<dbReference type="EMBL" id="JASBRG010000007">
    <property type="protein sequence ID" value="MDI3322472.1"/>
    <property type="molecule type" value="Genomic_DNA"/>
</dbReference>
<dbReference type="Proteomes" id="UP001226434">
    <property type="component" value="Unassembled WGS sequence"/>
</dbReference>
<proteinExistence type="predicted"/>
<sequence length="78" mass="8483">MFRFSKKSLEKKRIEVLEREMVESHAEILALQEQIATMQSAASGTSDAPVVSLKESSSSKKYPPKDSGSTGGALKLLL</sequence>
<feature type="compositionally biased region" description="Low complexity" evidence="1">
    <location>
        <begin position="52"/>
        <end position="68"/>
    </location>
</feature>
<organism evidence="2 3">
    <name type="scientific">Pinibacter soli</name>
    <dbReference type="NCBI Taxonomy" id="3044211"/>
    <lineage>
        <taxon>Bacteria</taxon>
        <taxon>Pseudomonadati</taxon>
        <taxon>Bacteroidota</taxon>
        <taxon>Chitinophagia</taxon>
        <taxon>Chitinophagales</taxon>
        <taxon>Chitinophagaceae</taxon>
        <taxon>Pinibacter</taxon>
    </lineage>
</organism>
<keyword evidence="3" id="KW-1185">Reference proteome</keyword>
<reference evidence="2 3" key="1">
    <citation type="submission" date="2023-05" db="EMBL/GenBank/DDBJ databases">
        <title>Genome sequence of Pinibacter sp. MAH-24.</title>
        <authorList>
            <person name="Huq M.A."/>
        </authorList>
    </citation>
    <scope>NUCLEOTIDE SEQUENCE [LARGE SCALE GENOMIC DNA]</scope>
    <source>
        <strain evidence="2 3">MAH-24</strain>
    </source>
</reference>
<evidence type="ECO:0000313" key="3">
    <source>
        <dbReference type="Proteomes" id="UP001226434"/>
    </source>
</evidence>
<gene>
    <name evidence="2" type="ORF">QJ048_21975</name>
</gene>
<accession>A0ABT6RKW2</accession>
<comment type="caution">
    <text evidence="2">The sequence shown here is derived from an EMBL/GenBank/DDBJ whole genome shotgun (WGS) entry which is preliminary data.</text>
</comment>
<evidence type="ECO:0000313" key="2">
    <source>
        <dbReference type="EMBL" id="MDI3322472.1"/>
    </source>
</evidence>
<evidence type="ECO:0000256" key="1">
    <source>
        <dbReference type="SAM" id="MobiDB-lite"/>
    </source>
</evidence>
<dbReference type="RefSeq" id="WP_282336592.1">
    <property type="nucleotide sequence ID" value="NZ_JASBRG010000007.1"/>
</dbReference>
<feature type="region of interest" description="Disordered" evidence="1">
    <location>
        <begin position="40"/>
        <end position="78"/>
    </location>
</feature>